<protein>
    <recommendedName>
        <fullName evidence="13">Cytochrome b5</fullName>
    </recommendedName>
</protein>
<evidence type="ECO:0000256" key="12">
    <source>
        <dbReference type="ARBA" id="ARBA00038168"/>
    </source>
</evidence>
<accession>A0ABP1NFH8</accession>
<keyword evidence="5" id="KW-0479">Metal-binding</keyword>
<evidence type="ECO:0000259" key="15">
    <source>
        <dbReference type="PROSITE" id="PS50255"/>
    </source>
</evidence>
<dbReference type="InterPro" id="IPR036400">
    <property type="entry name" value="Cyt_B5-like_heme/steroid_sf"/>
</dbReference>
<dbReference type="InterPro" id="IPR050668">
    <property type="entry name" value="Cytochrome_b5"/>
</dbReference>
<dbReference type="PANTHER" id="PTHR19359:SF150">
    <property type="entry name" value="CYTOCHROME B5"/>
    <property type="match status" value="1"/>
</dbReference>
<dbReference type="EMBL" id="CAXAJV020001290">
    <property type="protein sequence ID" value="CAL7939774.1"/>
    <property type="molecule type" value="Genomic_DNA"/>
</dbReference>
<evidence type="ECO:0000256" key="6">
    <source>
        <dbReference type="ARBA" id="ARBA00022824"/>
    </source>
</evidence>
<evidence type="ECO:0000256" key="9">
    <source>
        <dbReference type="ARBA" id="ARBA00023004"/>
    </source>
</evidence>
<evidence type="ECO:0000256" key="4">
    <source>
        <dbReference type="ARBA" id="ARBA00022692"/>
    </source>
</evidence>
<keyword evidence="10 14" id="KW-0472">Membrane</keyword>
<evidence type="ECO:0000256" key="11">
    <source>
        <dbReference type="ARBA" id="ARBA00037877"/>
    </source>
</evidence>
<keyword evidence="3" id="KW-0349">Heme</keyword>
<dbReference type="Gene3D" id="3.10.120.10">
    <property type="entry name" value="Cytochrome b5-like heme/steroid binding domain"/>
    <property type="match status" value="1"/>
</dbReference>
<name>A0ABP1NFH8_XYLVO</name>
<comment type="subcellular location">
    <subcellularLocation>
        <location evidence="1">Endoplasmic reticulum membrane</location>
        <topology evidence="1">Single-pass membrane protein</topology>
        <orientation evidence="1">Cytoplasmic side</orientation>
    </subcellularLocation>
    <subcellularLocation>
        <location evidence="11">Microsome membrane</location>
        <topology evidence="11">Single-pass membrane protein</topology>
        <orientation evidence="11">Cytoplasmic side</orientation>
    </subcellularLocation>
</comment>
<gene>
    <name evidence="16" type="ORF">XYLVIOL_LOCUS4093</name>
</gene>
<dbReference type="InterPro" id="IPR001199">
    <property type="entry name" value="Cyt_B5-like_heme/steroid-bd"/>
</dbReference>
<organism evidence="16 17">
    <name type="scientific">Xylocopa violacea</name>
    <name type="common">Violet carpenter bee</name>
    <name type="synonym">Apis violacea</name>
    <dbReference type="NCBI Taxonomy" id="135666"/>
    <lineage>
        <taxon>Eukaryota</taxon>
        <taxon>Metazoa</taxon>
        <taxon>Ecdysozoa</taxon>
        <taxon>Arthropoda</taxon>
        <taxon>Hexapoda</taxon>
        <taxon>Insecta</taxon>
        <taxon>Pterygota</taxon>
        <taxon>Neoptera</taxon>
        <taxon>Endopterygota</taxon>
        <taxon>Hymenoptera</taxon>
        <taxon>Apocrita</taxon>
        <taxon>Aculeata</taxon>
        <taxon>Apoidea</taxon>
        <taxon>Anthophila</taxon>
        <taxon>Apidae</taxon>
        <taxon>Xylocopa</taxon>
        <taxon>Xylocopa</taxon>
    </lineage>
</organism>
<dbReference type="SUPFAM" id="SSF55856">
    <property type="entry name" value="Cytochrome b5-like heme/steroid binding domain"/>
    <property type="match status" value="1"/>
</dbReference>
<dbReference type="PRINTS" id="PR00363">
    <property type="entry name" value="CYTOCHROMEB5"/>
</dbReference>
<dbReference type="Proteomes" id="UP001642520">
    <property type="component" value="Unassembled WGS sequence"/>
</dbReference>
<comment type="caution">
    <text evidence="16">The sequence shown here is derived from an EMBL/GenBank/DDBJ whole genome shotgun (WGS) entry which is preliminary data.</text>
</comment>
<keyword evidence="8" id="KW-0249">Electron transport</keyword>
<evidence type="ECO:0000313" key="16">
    <source>
        <dbReference type="EMBL" id="CAL7939774.1"/>
    </source>
</evidence>
<feature type="transmembrane region" description="Helical" evidence="14">
    <location>
        <begin position="113"/>
        <end position="133"/>
    </location>
</feature>
<evidence type="ECO:0000256" key="7">
    <source>
        <dbReference type="ARBA" id="ARBA00022848"/>
    </source>
</evidence>
<evidence type="ECO:0000256" key="5">
    <source>
        <dbReference type="ARBA" id="ARBA00022723"/>
    </source>
</evidence>
<comment type="similarity">
    <text evidence="12">Belongs to the cytochrome b5 family.</text>
</comment>
<evidence type="ECO:0000313" key="17">
    <source>
        <dbReference type="Proteomes" id="UP001642520"/>
    </source>
</evidence>
<dbReference type="SMART" id="SM01117">
    <property type="entry name" value="Cyt-b5"/>
    <property type="match status" value="1"/>
</dbReference>
<sequence>MSATYTPKEIARHNHEKDLWIVYKDGVYDITKFYNEHPGGEEVLLNLAGKDATTCFDEIGHTTEAIQLRETYKIGTMVASSPEETLSSTAVQDTTINDDNWEYEPPKYESSGYLPVFAAAAIVVYAYLFYYFWYS</sequence>
<evidence type="ECO:0000256" key="8">
    <source>
        <dbReference type="ARBA" id="ARBA00022982"/>
    </source>
</evidence>
<evidence type="ECO:0000256" key="13">
    <source>
        <dbReference type="ARBA" id="ARBA00039806"/>
    </source>
</evidence>
<evidence type="ECO:0000256" key="2">
    <source>
        <dbReference type="ARBA" id="ARBA00022448"/>
    </source>
</evidence>
<evidence type="ECO:0000256" key="3">
    <source>
        <dbReference type="ARBA" id="ARBA00022617"/>
    </source>
</evidence>
<keyword evidence="17" id="KW-1185">Reference proteome</keyword>
<keyword evidence="9" id="KW-0408">Iron</keyword>
<dbReference type="PANTHER" id="PTHR19359">
    <property type="entry name" value="CYTOCHROME B5"/>
    <property type="match status" value="1"/>
</dbReference>
<feature type="domain" description="Cytochrome b5 heme-binding" evidence="15">
    <location>
        <begin position="2"/>
        <end position="78"/>
    </location>
</feature>
<evidence type="ECO:0000256" key="1">
    <source>
        <dbReference type="ARBA" id="ARBA00004131"/>
    </source>
</evidence>
<keyword evidence="4 14" id="KW-0812">Transmembrane</keyword>
<keyword evidence="14" id="KW-1133">Transmembrane helix</keyword>
<proteinExistence type="inferred from homology"/>
<keyword evidence="7" id="KW-0492">Microsome</keyword>
<keyword evidence="6" id="KW-0256">Endoplasmic reticulum</keyword>
<keyword evidence="2" id="KW-0813">Transport</keyword>
<evidence type="ECO:0000256" key="14">
    <source>
        <dbReference type="SAM" id="Phobius"/>
    </source>
</evidence>
<evidence type="ECO:0000256" key="10">
    <source>
        <dbReference type="ARBA" id="ARBA00023136"/>
    </source>
</evidence>
<reference evidence="16 17" key="1">
    <citation type="submission" date="2024-08" db="EMBL/GenBank/DDBJ databases">
        <authorList>
            <person name="Will J Nash"/>
            <person name="Angela Man"/>
            <person name="Seanna McTaggart"/>
            <person name="Kendall Baker"/>
            <person name="Tom Barker"/>
            <person name="Leah Catchpole"/>
            <person name="Alex Durrant"/>
            <person name="Karim Gharbi"/>
            <person name="Naomi Irish"/>
            <person name="Gemy Kaithakottil"/>
            <person name="Debby Ku"/>
            <person name="Aaliyah Providence"/>
            <person name="Felix Shaw"/>
            <person name="David Swarbreck"/>
            <person name="Chris Watkins"/>
            <person name="Ann M. McCartney"/>
            <person name="Giulio Formenti"/>
            <person name="Alice Mouton"/>
            <person name="Noel Vella"/>
            <person name="Bjorn M von Reumont"/>
            <person name="Adriana Vella"/>
            <person name="Wilfried Haerty"/>
        </authorList>
    </citation>
    <scope>NUCLEOTIDE SEQUENCE [LARGE SCALE GENOMIC DNA]</scope>
</reference>
<dbReference type="Pfam" id="PF00173">
    <property type="entry name" value="Cyt-b5"/>
    <property type="match status" value="1"/>
</dbReference>
<dbReference type="PROSITE" id="PS50255">
    <property type="entry name" value="CYTOCHROME_B5_2"/>
    <property type="match status" value="1"/>
</dbReference>